<sequence length="136" mass="16086">MFLNILTKTVRDTIPTSTTTWKDVKKEDIELILNRMEVKFDYPRSDALFIDSIEQSMMVYLRDWRNMMWNHFTKMEGKRDIAFIKANPYKNVPFDQWNILCDRFGSQEFEKVSTQNSENRSKQLCPPAQGSSSMIS</sequence>
<keyword evidence="3" id="KW-1185">Reference proteome</keyword>
<reference evidence="3" key="1">
    <citation type="submission" date="2016-06" db="EMBL/GenBank/DDBJ databases">
        <title>Parallel loss of symbiosis genes in relatives of nitrogen-fixing non-legume Parasponia.</title>
        <authorList>
            <person name="Van Velzen R."/>
            <person name="Holmer R."/>
            <person name="Bu F."/>
            <person name="Rutten L."/>
            <person name="Van Zeijl A."/>
            <person name="Liu W."/>
            <person name="Santuari L."/>
            <person name="Cao Q."/>
            <person name="Sharma T."/>
            <person name="Shen D."/>
            <person name="Roswanjaya Y."/>
            <person name="Wardhani T."/>
            <person name="Kalhor M.S."/>
            <person name="Jansen J."/>
            <person name="Van den Hoogen J."/>
            <person name="Gungor B."/>
            <person name="Hartog M."/>
            <person name="Hontelez J."/>
            <person name="Verver J."/>
            <person name="Yang W.-C."/>
            <person name="Schijlen E."/>
            <person name="Repin R."/>
            <person name="Schilthuizen M."/>
            <person name="Schranz E."/>
            <person name="Heidstra R."/>
            <person name="Miyata K."/>
            <person name="Fedorova E."/>
            <person name="Kohlen W."/>
            <person name="Bisseling T."/>
            <person name="Smit S."/>
            <person name="Geurts R."/>
        </authorList>
    </citation>
    <scope>NUCLEOTIDE SEQUENCE [LARGE SCALE GENOMIC DNA]</scope>
    <source>
        <strain evidence="3">cv. WU1-14</strain>
    </source>
</reference>
<evidence type="ECO:0000313" key="2">
    <source>
        <dbReference type="EMBL" id="PON37788.1"/>
    </source>
</evidence>
<evidence type="ECO:0000313" key="3">
    <source>
        <dbReference type="Proteomes" id="UP000237105"/>
    </source>
</evidence>
<protein>
    <submittedName>
        <fullName evidence="2">Uncharacterized protein</fullName>
    </submittedName>
</protein>
<comment type="caution">
    <text evidence="2">The sequence shown here is derived from an EMBL/GenBank/DDBJ whole genome shotgun (WGS) entry which is preliminary data.</text>
</comment>
<accession>A0A2P5AMK6</accession>
<organism evidence="2 3">
    <name type="scientific">Parasponia andersonii</name>
    <name type="common">Sponia andersonii</name>
    <dbReference type="NCBI Taxonomy" id="3476"/>
    <lineage>
        <taxon>Eukaryota</taxon>
        <taxon>Viridiplantae</taxon>
        <taxon>Streptophyta</taxon>
        <taxon>Embryophyta</taxon>
        <taxon>Tracheophyta</taxon>
        <taxon>Spermatophyta</taxon>
        <taxon>Magnoliopsida</taxon>
        <taxon>eudicotyledons</taxon>
        <taxon>Gunneridae</taxon>
        <taxon>Pentapetalae</taxon>
        <taxon>rosids</taxon>
        <taxon>fabids</taxon>
        <taxon>Rosales</taxon>
        <taxon>Cannabaceae</taxon>
        <taxon>Parasponia</taxon>
    </lineage>
</organism>
<feature type="region of interest" description="Disordered" evidence="1">
    <location>
        <begin position="112"/>
        <end position="136"/>
    </location>
</feature>
<name>A0A2P5AMK6_PARAD</name>
<dbReference type="OrthoDB" id="1745817at2759"/>
<gene>
    <name evidence="2" type="ORF">PanWU01x14_317460</name>
</gene>
<dbReference type="AlphaFoldDB" id="A0A2P5AMK6"/>
<dbReference type="EMBL" id="JXTB01000517">
    <property type="protein sequence ID" value="PON37788.1"/>
    <property type="molecule type" value="Genomic_DNA"/>
</dbReference>
<proteinExistence type="predicted"/>
<dbReference type="Proteomes" id="UP000237105">
    <property type="component" value="Unassembled WGS sequence"/>
</dbReference>
<evidence type="ECO:0000256" key="1">
    <source>
        <dbReference type="SAM" id="MobiDB-lite"/>
    </source>
</evidence>